<keyword evidence="3" id="KW-1185">Reference proteome</keyword>
<protein>
    <submittedName>
        <fullName evidence="2">Uncharacterized protein</fullName>
    </submittedName>
</protein>
<organism evidence="2 3">
    <name type="scientific">Fomitopsis schrenkii</name>
    <name type="common">Brown rot fungus</name>
    <dbReference type="NCBI Taxonomy" id="2126942"/>
    <lineage>
        <taxon>Eukaryota</taxon>
        <taxon>Fungi</taxon>
        <taxon>Dikarya</taxon>
        <taxon>Basidiomycota</taxon>
        <taxon>Agaricomycotina</taxon>
        <taxon>Agaricomycetes</taxon>
        <taxon>Polyporales</taxon>
        <taxon>Fomitopsis</taxon>
    </lineage>
</organism>
<name>S8E6S9_FOMSC</name>
<evidence type="ECO:0000313" key="3">
    <source>
        <dbReference type="Proteomes" id="UP000015241"/>
    </source>
</evidence>
<dbReference type="OrthoDB" id="2789996at2759"/>
<feature type="chain" id="PRO_5004550221" evidence="1">
    <location>
        <begin position="24"/>
        <end position="96"/>
    </location>
</feature>
<keyword evidence="1" id="KW-0732">Signal</keyword>
<accession>S8E6S9</accession>
<sequence>MFPSTLALIFTLCLLGAGRHAYASPIADATTTAEHNEERNCRILGCLRLASYPESEDHVNAPLPVTSGTPELLDSARREFDAEYAEWLPKVDLLRV</sequence>
<dbReference type="Proteomes" id="UP000015241">
    <property type="component" value="Unassembled WGS sequence"/>
</dbReference>
<dbReference type="InParanoid" id="S8E6S9"/>
<gene>
    <name evidence="2" type="ORF">FOMPIDRAFT_88321</name>
</gene>
<reference evidence="2 3" key="1">
    <citation type="journal article" date="2012" name="Science">
        <title>The Paleozoic origin of enzymatic lignin decomposition reconstructed from 31 fungal genomes.</title>
        <authorList>
            <person name="Floudas D."/>
            <person name="Binder M."/>
            <person name="Riley R."/>
            <person name="Barry K."/>
            <person name="Blanchette R.A."/>
            <person name="Henrissat B."/>
            <person name="Martinez A.T."/>
            <person name="Otillar R."/>
            <person name="Spatafora J.W."/>
            <person name="Yadav J.S."/>
            <person name="Aerts A."/>
            <person name="Benoit I."/>
            <person name="Boyd A."/>
            <person name="Carlson A."/>
            <person name="Copeland A."/>
            <person name="Coutinho P.M."/>
            <person name="de Vries R.P."/>
            <person name="Ferreira P."/>
            <person name="Findley K."/>
            <person name="Foster B."/>
            <person name="Gaskell J."/>
            <person name="Glotzer D."/>
            <person name="Gorecki P."/>
            <person name="Heitman J."/>
            <person name="Hesse C."/>
            <person name="Hori C."/>
            <person name="Igarashi K."/>
            <person name="Jurgens J.A."/>
            <person name="Kallen N."/>
            <person name="Kersten P."/>
            <person name="Kohler A."/>
            <person name="Kuees U."/>
            <person name="Kumar T.K.A."/>
            <person name="Kuo A."/>
            <person name="LaButti K."/>
            <person name="Larrondo L.F."/>
            <person name="Lindquist E."/>
            <person name="Ling A."/>
            <person name="Lombard V."/>
            <person name="Lucas S."/>
            <person name="Lundell T."/>
            <person name="Martin R."/>
            <person name="McLaughlin D.J."/>
            <person name="Morgenstern I."/>
            <person name="Morin E."/>
            <person name="Murat C."/>
            <person name="Nagy L.G."/>
            <person name="Nolan M."/>
            <person name="Ohm R.A."/>
            <person name="Patyshakuliyeva A."/>
            <person name="Rokas A."/>
            <person name="Ruiz-Duenas F.J."/>
            <person name="Sabat G."/>
            <person name="Salamov A."/>
            <person name="Samejima M."/>
            <person name="Schmutz J."/>
            <person name="Slot J.C."/>
            <person name="St John F."/>
            <person name="Stenlid J."/>
            <person name="Sun H."/>
            <person name="Sun S."/>
            <person name="Syed K."/>
            <person name="Tsang A."/>
            <person name="Wiebenga A."/>
            <person name="Young D."/>
            <person name="Pisabarro A."/>
            <person name="Eastwood D.C."/>
            <person name="Martin F."/>
            <person name="Cullen D."/>
            <person name="Grigoriev I.V."/>
            <person name="Hibbett D.S."/>
        </authorList>
    </citation>
    <scope>NUCLEOTIDE SEQUENCE</scope>
    <source>
        <strain evidence="3">FP-58527</strain>
    </source>
</reference>
<dbReference type="EMBL" id="KE504149">
    <property type="protein sequence ID" value="EPT00363.1"/>
    <property type="molecule type" value="Genomic_DNA"/>
</dbReference>
<dbReference type="HOGENOM" id="CLU_2359776_0_0_1"/>
<evidence type="ECO:0000313" key="2">
    <source>
        <dbReference type="EMBL" id="EPT00363.1"/>
    </source>
</evidence>
<dbReference type="AlphaFoldDB" id="S8E6S9"/>
<feature type="signal peptide" evidence="1">
    <location>
        <begin position="1"/>
        <end position="23"/>
    </location>
</feature>
<proteinExistence type="predicted"/>
<evidence type="ECO:0000256" key="1">
    <source>
        <dbReference type="SAM" id="SignalP"/>
    </source>
</evidence>